<dbReference type="Gene3D" id="3.80.10.10">
    <property type="entry name" value="Ribonuclease Inhibitor"/>
    <property type="match status" value="1"/>
</dbReference>
<dbReference type="SUPFAM" id="SSF52058">
    <property type="entry name" value="L domain-like"/>
    <property type="match status" value="1"/>
</dbReference>
<protein>
    <submittedName>
        <fullName evidence="6">Uncharacterized protein</fullName>
    </submittedName>
</protein>
<sequence length="108" mass="12049">MFAITKECAPALDDPKQRAVAGVDLNHADIAGYLPVELGLLTDIAPIHLNSNRFCGKIPKSFSRLELLYESDVSNNRFIEIKDSRNFGVFSSLCHCVCQQPVFRVHSK</sequence>
<evidence type="ECO:0000256" key="4">
    <source>
        <dbReference type="ARBA" id="ARBA00022729"/>
    </source>
</evidence>
<dbReference type="EMBL" id="JBBPBN010000016">
    <property type="protein sequence ID" value="KAK9021805.1"/>
    <property type="molecule type" value="Genomic_DNA"/>
</dbReference>
<dbReference type="InterPro" id="IPR032675">
    <property type="entry name" value="LRR_dom_sf"/>
</dbReference>
<name>A0ABR2S9A1_9ROSI</name>
<dbReference type="Proteomes" id="UP001396334">
    <property type="component" value="Unassembled WGS sequence"/>
</dbReference>
<keyword evidence="7" id="KW-1185">Reference proteome</keyword>
<comment type="subcellular location">
    <subcellularLocation>
        <location evidence="1">Secreted</location>
    </subcellularLocation>
</comment>
<gene>
    <name evidence="6" type="ORF">V6N11_011774</name>
</gene>
<comment type="caution">
    <text evidence="6">The sequence shown here is derived from an EMBL/GenBank/DDBJ whole genome shotgun (WGS) entry which is preliminary data.</text>
</comment>
<evidence type="ECO:0000313" key="6">
    <source>
        <dbReference type="EMBL" id="KAK9021805.1"/>
    </source>
</evidence>
<keyword evidence="5" id="KW-0677">Repeat</keyword>
<keyword evidence="3" id="KW-0433">Leucine-rich repeat</keyword>
<evidence type="ECO:0000256" key="1">
    <source>
        <dbReference type="ARBA" id="ARBA00004613"/>
    </source>
</evidence>
<evidence type="ECO:0000256" key="3">
    <source>
        <dbReference type="ARBA" id="ARBA00022614"/>
    </source>
</evidence>
<dbReference type="PANTHER" id="PTHR32093:SF158">
    <property type="entry name" value="LRR EXTENSIN-LIKE PROTEIN, PUTATIVE-RELATED"/>
    <property type="match status" value="1"/>
</dbReference>
<evidence type="ECO:0000256" key="5">
    <source>
        <dbReference type="ARBA" id="ARBA00022737"/>
    </source>
</evidence>
<reference evidence="6 7" key="1">
    <citation type="journal article" date="2024" name="G3 (Bethesda)">
        <title>Genome assembly of Hibiscus sabdariffa L. provides insights into metabolisms of medicinal natural products.</title>
        <authorList>
            <person name="Kim T."/>
        </authorList>
    </citation>
    <scope>NUCLEOTIDE SEQUENCE [LARGE SCALE GENOMIC DNA]</scope>
    <source>
        <strain evidence="6">TK-2024</strain>
        <tissue evidence="6">Old leaves</tissue>
    </source>
</reference>
<evidence type="ECO:0000256" key="2">
    <source>
        <dbReference type="ARBA" id="ARBA00022525"/>
    </source>
</evidence>
<dbReference type="InterPro" id="IPR051582">
    <property type="entry name" value="LRR_extensin-like_regulator"/>
</dbReference>
<keyword evidence="4" id="KW-0732">Signal</keyword>
<organism evidence="6 7">
    <name type="scientific">Hibiscus sabdariffa</name>
    <name type="common">roselle</name>
    <dbReference type="NCBI Taxonomy" id="183260"/>
    <lineage>
        <taxon>Eukaryota</taxon>
        <taxon>Viridiplantae</taxon>
        <taxon>Streptophyta</taxon>
        <taxon>Embryophyta</taxon>
        <taxon>Tracheophyta</taxon>
        <taxon>Spermatophyta</taxon>
        <taxon>Magnoliopsida</taxon>
        <taxon>eudicotyledons</taxon>
        <taxon>Gunneridae</taxon>
        <taxon>Pentapetalae</taxon>
        <taxon>rosids</taxon>
        <taxon>malvids</taxon>
        <taxon>Malvales</taxon>
        <taxon>Malvaceae</taxon>
        <taxon>Malvoideae</taxon>
        <taxon>Hibiscus</taxon>
    </lineage>
</organism>
<proteinExistence type="predicted"/>
<evidence type="ECO:0000313" key="7">
    <source>
        <dbReference type="Proteomes" id="UP001396334"/>
    </source>
</evidence>
<dbReference type="PANTHER" id="PTHR32093">
    <property type="entry name" value="LEUCINE-RICH REPEAT EXTENSIN-LIKE PROTEIN 3-RELATED"/>
    <property type="match status" value="1"/>
</dbReference>
<keyword evidence="2" id="KW-0964">Secreted</keyword>
<accession>A0ABR2S9A1</accession>